<sequence>MDGKVETEKVVSMKRAIRFKETQKFTQWWLWLIILAPILLFVIGKVITIISLFTAPIPNASGNISISWISGRLSIVQFICVLVYVATILFLALSKLKVVVSDKDIKIRHLLFFSKVIDLNEVVEQQIVNYDFVGYGIRKTKKYGTVYNVKGGEGVAFILTNGEKYLIGSQKTEEFLKSLLK</sequence>
<evidence type="ECO:0000256" key="1">
    <source>
        <dbReference type="SAM" id="Phobius"/>
    </source>
</evidence>
<proteinExistence type="predicted"/>
<evidence type="ECO:0000313" key="2">
    <source>
        <dbReference type="EMBL" id="SEC60021.1"/>
    </source>
</evidence>
<gene>
    <name evidence="2" type="ORF">SAMN05192540_3580</name>
</gene>
<accession>A0A1H4TVD3</accession>
<dbReference type="EMBL" id="FNTB01000001">
    <property type="protein sequence ID" value="SEC60021.1"/>
    <property type="molecule type" value="Genomic_DNA"/>
</dbReference>
<name>A0A1H4TVD3_9FLAO</name>
<evidence type="ECO:0000313" key="3">
    <source>
        <dbReference type="Proteomes" id="UP000183038"/>
    </source>
</evidence>
<keyword evidence="1" id="KW-1133">Transmembrane helix</keyword>
<dbReference type="Proteomes" id="UP000183038">
    <property type="component" value="Unassembled WGS sequence"/>
</dbReference>
<feature type="transmembrane region" description="Helical" evidence="1">
    <location>
        <begin position="73"/>
        <end position="93"/>
    </location>
</feature>
<reference evidence="2 3" key="1">
    <citation type="submission" date="2016-10" db="EMBL/GenBank/DDBJ databases">
        <authorList>
            <person name="de Groot N.N."/>
        </authorList>
    </citation>
    <scope>NUCLEOTIDE SEQUENCE [LARGE SCALE GENOMIC DNA]</scope>
    <source>
        <strain evidence="2 3">MAR_2009_71</strain>
    </source>
</reference>
<keyword evidence="1" id="KW-0472">Membrane</keyword>
<organism evidence="2 3">
    <name type="scientific">Maribacter dokdonensis</name>
    <dbReference type="NCBI Taxonomy" id="320912"/>
    <lineage>
        <taxon>Bacteria</taxon>
        <taxon>Pseudomonadati</taxon>
        <taxon>Bacteroidota</taxon>
        <taxon>Flavobacteriia</taxon>
        <taxon>Flavobacteriales</taxon>
        <taxon>Flavobacteriaceae</taxon>
        <taxon>Maribacter</taxon>
    </lineage>
</organism>
<feature type="transmembrane region" description="Helical" evidence="1">
    <location>
        <begin position="28"/>
        <end position="53"/>
    </location>
</feature>
<keyword evidence="1" id="KW-0812">Transmembrane</keyword>
<protein>
    <submittedName>
        <fullName evidence="2">Uncharacterized protein</fullName>
    </submittedName>
</protein>
<dbReference type="AlphaFoldDB" id="A0A1H4TVD3"/>